<evidence type="ECO:0000259" key="4">
    <source>
        <dbReference type="Pfam" id="PF00135"/>
    </source>
</evidence>
<gene>
    <name evidence="5" type="ORF">IM700_017710</name>
</gene>
<dbReference type="EMBL" id="JADCNN020000019">
    <property type="protein sequence ID" value="MBM6997498.1"/>
    <property type="molecule type" value="Genomic_DNA"/>
</dbReference>
<dbReference type="Gene3D" id="3.40.50.1820">
    <property type="entry name" value="alpha/beta hydrolase"/>
    <property type="match status" value="1"/>
</dbReference>
<dbReference type="InterPro" id="IPR029058">
    <property type="entry name" value="AB_hydrolase_fold"/>
</dbReference>
<name>A0ABS2HAT9_9BACL</name>
<comment type="similarity">
    <text evidence="1 3">Belongs to the type-B carboxylesterase/lipase family.</text>
</comment>
<dbReference type="PANTHER" id="PTHR43142">
    <property type="entry name" value="CARBOXYLIC ESTER HYDROLASE"/>
    <property type="match status" value="1"/>
</dbReference>
<proteinExistence type="inferred from homology"/>
<evidence type="ECO:0000256" key="1">
    <source>
        <dbReference type="ARBA" id="ARBA00005964"/>
    </source>
</evidence>
<dbReference type="InterPro" id="IPR019826">
    <property type="entry name" value="Carboxylesterase_B_AS"/>
</dbReference>
<sequence length="494" mass="53304">MIVQTLSGKVEGLKMEGAYLFRGIPYASSAGGSRRFKPPTPPLPWEGVKRCDRFGAIAPQNPAQEGILSELAQSEDCLNLNVWTPEDLSNGPKPVMVYIHGGGFVGGTGAECDGLRYASEEGIVFVSINYRLGALGFLNLRELLGEEYATSGNNGMLDIVAALQWVQHNIAAFGGDPSRVTVIGNSAGAKCVASLYLMPKAHGLFHRAIVQSGATQAVRDPQTADVTTRRVLEKLGLSPANSRRLLELPAEKLIEAQSAVGFDTSHGLHMFGPVADGLVIPRDLLAALKHSQGLPPLLIGFNEEEAAIFIQNDPRLQSPHLEVLEGFFGKNADAVWNAYQHYSKSMSPDVAWTRTLTEHLYGIGAIQFAEAVSFSGAPVWMYRLRCGGRLGAIHGYEGSLIQAALAAGDSGFMTTPSFDDPYAVTPEMKELARGMRAAWSAFIRSGNPNTELLPAWPVYGEEHATMVLDLASSVRRDLPVPVGALVPHQVWRMD</sequence>
<reference evidence="5 6" key="1">
    <citation type="submission" date="2021-01" db="EMBL/GenBank/DDBJ databases">
        <title>Paenibacillus sp.nov. isolated from the rhizosphere soil of tomato plant.</title>
        <authorList>
            <person name="Thin K.K."/>
            <person name="Zhang X."/>
            <person name="He S."/>
        </authorList>
    </citation>
    <scope>NUCLEOTIDE SEQUENCE [LARGE SCALE GENOMIC DNA]</scope>
    <source>
        <strain evidence="5 6">DXFW5</strain>
    </source>
</reference>
<keyword evidence="6" id="KW-1185">Reference proteome</keyword>
<evidence type="ECO:0000313" key="5">
    <source>
        <dbReference type="EMBL" id="MBM6997498.1"/>
    </source>
</evidence>
<evidence type="ECO:0000313" key="6">
    <source>
        <dbReference type="Proteomes" id="UP001516620"/>
    </source>
</evidence>
<evidence type="ECO:0000256" key="3">
    <source>
        <dbReference type="RuleBase" id="RU361235"/>
    </source>
</evidence>
<protein>
    <recommendedName>
        <fullName evidence="3">Carboxylic ester hydrolase</fullName>
        <ecNumber evidence="3">3.1.1.-</ecNumber>
    </recommendedName>
</protein>
<dbReference type="SUPFAM" id="SSF53474">
    <property type="entry name" value="alpha/beta-Hydrolases"/>
    <property type="match status" value="1"/>
</dbReference>
<accession>A0ABS2HAT9</accession>
<dbReference type="EC" id="3.1.1.-" evidence="3"/>
<organism evidence="5 6">
    <name type="scientific">Paenibacillus rhizolycopersici</name>
    <dbReference type="NCBI Taxonomy" id="2780073"/>
    <lineage>
        <taxon>Bacteria</taxon>
        <taxon>Bacillati</taxon>
        <taxon>Bacillota</taxon>
        <taxon>Bacilli</taxon>
        <taxon>Bacillales</taxon>
        <taxon>Paenibacillaceae</taxon>
        <taxon>Paenibacillus</taxon>
    </lineage>
</organism>
<dbReference type="PANTHER" id="PTHR43142:SF1">
    <property type="entry name" value="CARBOXYLIC ESTER HYDROLASE"/>
    <property type="match status" value="1"/>
</dbReference>
<dbReference type="InterPro" id="IPR002018">
    <property type="entry name" value="CarbesteraseB"/>
</dbReference>
<dbReference type="PROSITE" id="PS00122">
    <property type="entry name" value="CARBOXYLESTERASE_B_1"/>
    <property type="match status" value="1"/>
</dbReference>
<comment type="caution">
    <text evidence="5">The sequence shown here is derived from an EMBL/GenBank/DDBJ whole genome shotgun (WGS) entry which is preliminary data.</text>
</comment>
<feature type="domain" description="Carboxylesterase type B" evidence="4">
    <location>
        <begin position="2"/>
        <end position="471"/>
    </location>
</feature>
<dbReference type="Pfam" id="PF00135">
    <property type="entry name" value="COesterase"/>
    <property type="match status" value="1"/>
</dbReference>
<keyword evidence="2 3" id="KW-0378">Hydrolase</keyword>
<dbReference type="Proteomes" id="UP001516620">
    <property type="component" value="Unassembled WGS sequence"/>
</dbReference>
<evidence type="ECO:0000256" key="2">
    <source>
        <dbReference type="ARBA" id="ARBA00022801"/>
    </source>
</evidence>